<dbReference type="SUPFAM" id="SSF46955">
    <property type="entry name" value="Putative DNA-binding domain"/>
    <property type="match status" value="1"/>
</dbReference>
<dbReference type="EMBL" id="CP031078">
    <property type="protein sequence ID" value="AYF00443.1"/>
    <property type="molecule type" value="Genomic_DNA"/>
</dbReference>
<feature type="compositionally biased region" description="Acidic residues" evidence="1">
    <location>
        <begin position="171"/>
        <end position="191"/>
    </location>
</feature>
<dbReference type="InterPro" id="IPR009061">
    <property type="entry name" value="DNA-bd_dom_put_sf"/>
</dbReference>
<gene>
    <name evidence="2" type="ORF">PY32053_00768</name>
</gene>
<dbReference type="AlphaFoldDB" id="A0A386UIG2"/>
<protein>
    <recommendedName>
        <fullName evidence="4">Terminase small subunit</fullName>
    </recommendedName>
</protein>
<evidence type="ECO:0000256" key="1">
    <source>
        <dbReference type="SAM" id="MobiDB-lite"/>
    </source>
</evidence>
<accession>A0A386UIG2</accession>
<evidence type="ECO:0008006" key="4">
    <source>
        <dbReference type="Google" id="ProtNLM"/>
    </source>
</evidence>
<sequence length="191" mass="20395">MATKLSGKLVNQREMSEIIGVSTEAIRNWVSQGCPTRRTDSGARAYLPAEVIRWRQDRALSQVLADQNLTEDIEEGKRRKIVAEATLAEIEVAEKRGAVAEVDLIASEFGNALAACRARLIGVGASVAPRLSIAENAAEMKLIVDEAIYEALEEISDGVLEFARSPGGDDPAGDPGEDLDPDEAASAADDC</sequence>
<dbReference type="RefSeq" id="WP_147405528.1">
    <property type="nucleotide sequence ID" value="NZ_CP031078.1"/>
</dbReference>
<feature type="region of interest" description="Disordered" evidence="1">
    <location>
        <begin position="161"/>
        <end position="191"/>
    </location>
</feature>
<dbReference type="Proteomes" id="UP000272010">
    <property type="component" value="Chromosome"/>
</dbReference>
<reference evidence="3" key="1">
    <citation type="submission" date="2018-07" db="EMBL/GenBank/DDBJ databases">
        <title>Genome Structure of the Opportunistic Pathogen Paracoccus yeei (Alphaproteobacteria) and Identification of Putative Virulence Factors.</title>
        <authorList>
            <person name="Lasek R."/>
            <person name="Szuplewska M."/>
            <person name="Mitura M."/>
            <person name="Decewicz P."/>
            <person name="Chmielowska C."/>
            <person name="Pawlot A."/>
            <person name="Sentkowska D."/>
            <person name="Czarnecki J."/>
            <person name="Bartosik D."/>
        </authorList>
    </citation>
    <scope>NUCLEOTIDE SEQUENCE [LARGE SCALE GENOMIC DNA]</scope>
    <source>
        <strain evidence="3">CCUG 32053</strain>
    </source>
</reference>
<name>A0A386UIG2_9RHOB</name>
<organism evidence="2 3">
    <name type="scientific">Paracoccus yeei</name>
    <dbReference type="NCBI Taxonomy" id="147645"/>
    <lineage>
        <taxon>Bacteria</taxon>
        <taxon>Pseudomonadati</taxon>
        <taxon>Pseudomonadota</taxon>
        <taxon>Alphaproteobacteria</taxon>
        <taxon>Rhodobacterales</taxon>
        <taxon>Paracoccaceae</taxon>
        <taxon>Paracoccus</taxon>
    </lineage>
</organism>
<dbReference type="InterPro" id="IPR036388">
    <property type="entry name" value="WH-like_DNA-bd_sf"/>
</dbReference>
<dbReference type="Gene3D" id="1.10.10.10">
    <property type="entry name" value="Winged helix-like DNA-binding domain superfamily/Winged helix DNA-binding domain"/>
    <property type="match status" value="1"/>
</dbReference>
<evidence type="ECO:0000313" key="3">
    <source>
        <dbReference type="Proteomes" id="UP000272010"/>
    </source>
</evidence>
<proteinExistence type="predicted"/>
<evidence type="ECO:0000313" key="2">
    <source>
        <dbReference type="EMBL" id="AYF00443.1"/>
    </source>
</evidence>